<comment type="caution">
    <text evidence="6">The sequence shown here is derived from an EMBL/GenBank/DDBJ whole genome shotgun (WGS) entry which is preliminary data.</text>
</comment>
<keyword evidence="3" id="KW-0809">Transit peptide</keyword>
<dbReference type="PANTHER" id="PTHR13126">
    <property type="entry name" value="CHAPERONE ATP11"/>
    <property type="match status" value="1"/>
</dbReference>
<dbReference type="InterPro" id="IPR010591">
    <property type="entry name" value="ATP11"/>
</dbReference>
<evidence type="ECO:0008006" key="8">
    <source>
        <dbReference type="Google" id="ProtNLM"/>
    </source>
</evidence>
<evidence type="ECO:0000256" key="2">
    <source>
        <dbReference type="ARBA" id="ARBA00009116"/>
    </source>
</evidence>
<dbReference type="PANTHER" id="PTHR13126:SF0">
    <property type="entry name" value="ATP SYNTHASE MITOCHONDRIAL F1 COMPLEX ASSEMBLY FACTOR 1"/>
    <property type="match status" value="1"/>
</dbReference>
<organism evidence="6 7">
    <name type="scientific">Apiotrichum porosum</name>
    <dbReference type="NCBI Taxonomy" id="105984"/>
    <lineage>
        <taxon>Eukaryota</taxon>
        <taxon>Fungi</taxon>
        <taxon>Dikarya</taxon>
        <taxon>Basidiomycota</taxon>
        <taxon>Agaricomycotina</taxon>
        <taxon>Tremellomycetes</taxon>
        <taxon>Trichosporonales</taxon>
        <taxon>Trichosporonaceae</taxon>
        <taxon>Apiotrichum</taxon>
    </lineage>
</organism>
<keyword evidence="7" id="KW-1185">Reference proteome</keyword>
<comment type="subcellular location">
    <subcellularLocation>
        <location evidence="1">Mitochondrion</location>
    </subcellularLocation>
</comment>
<dbReference type="GeneID" id="39587417"/>
<feature type="coiled-coil region" evidence="5">
    <location>
        <begin position="93"/>
        <end position="135"/>
    </location>
</feature>
<evidence type="ECO:0000256" key="1">
    <source>
        <dbReference type="ARBA" id="ARBA00004173"/>
    </source>
</evidence>
<evidence type="ECO:0000256" key="3">
    <source>
        <dbReference type="ARBA" id="ARBA00022946"/>
    </source>
</evidence>
<dbReference type="GO" id="GO:0005739">
    <property type="term" value="C:mitochondrion"/>
    <property type="evidence" value="ECO:0007669"/>
    <property type="project" value="UniProtKB-SubCell"/>
</dbReference>
<keyword evidence="4" id="KW-0496">Mitochondrion</keyword>
<accession>A0A427XGH8</accession>
<evidence type="ECO:0000313" key="6">
    <source>
        <dbReference type="EMBL" id="RSH77814.1"/>
    </source>
</evidence>
<dbReference type="RefSeq" id="XP_028472961.1">
    <property type="nucleotide sequence ID" value="XM_028618594.1"/>
</dbReference>
<dbReference type="GO" id="GO:0033615">
    <property type="term" value="P:mitochondrial proton-transporting ATP synthase complex assembly"/>
    <property type="evidence" value="ECO:0007669"/>
    <property type="project" value="TreeGrafter"/>
</dbReference>
<dbReference type="AlphaFoldDB" id="A0A427XGH8"/>
<reference evidence="6 7" key="1">
    <citation type="submission" date="2018-11" db="EMBL/GenBank/DDBJ databases">
        <title>Genome sequence of Apiotrichum porosum DSM 27194.</title>
        <authorList>
            <person name="Aliyu H."/>
            <person name="Gorte O."/>
            <person name="Ochsenreither K."/>
        </authorList>
    </citation>
    <scope>NUCLEOTIDE SEQUENCE [LARGE SCALE GENOMIC DNA]</scope>
    <source>
        <strain evidence="6 7">DSM 27194</strain>
    </source>
</reference>
<dbReference type="Pfam" id="PF06644">
    <property type="entry name" value="ATP11"/>
    <property type="match status" value="1"/>
</dbReference>
<dbReference type="Proteomes" id="UP000279236">
    <property type="component" value="Unassembled WGS sequence"/>
</dbReference>
<evidence type="ECO:0000313" key="7">
    <source>
        <dbReference type="Proteomes" id="UP000279236"/>
    </source>
</evidence>
<keyword evidence="5" id="KW-0175">Coiled coil</keyword>
<dbReference type="OrthoDB" id="16535at2759"/>
<comment type="similarity">
    <text evidence="2">Belongs to the ATP11 family.</text>
</comment>
<gene>
    <name evidence="6" type="ORF">EHS24_002874</name>
</gene>
<name>A0A427XGH8_9TREE</name>
<dbReference type="EMBL" id="RSCE01000014">
    <property type="protein sequence ID" value="RSH77814.1"/>
    <property type="molecule type" value="Genomic_DNA"/>
</dbReference>
<protein>
    <recommendedName>
        <fullName evidence="8">ATP synthase mitochondrial F1 complex assembly factor 1</fullName>
    </recommendedName>
</protein>
<sequence>MLRSSLVRLPRSIASSSRLPTRALSSTAARSDLLSKLEEQITPRELVEKKRKEFEAKYGDKLKNKAAAEGVSDLDELKEKVKAPSVMAKINAQRWAEEEAAKAEAKREAEEAARKAAANMKAEDLSAKREAARAAQAEGDRAGVKAIANIWTTYHTTHATLANSFLSASLPTPTYESMLQVAKANPFFVLPLPRDSSDGGDAFEMFYMQWLFHPSPTPPPDVKNNGPLPPVASVIFTPLAEFKSAGEWAEPFLTLTFYSDLARSHNTVLMRGEISPESAKGPNGSLDNPGFLLAQPQAQLLALALQRFYCANLAVPGEDSKAKQERIQRHQALSDFREKPEQWDWQNLIGMAYAGIA</sequence>
<evidence type="ECO:0000256" key="5">
    <source>
        <dbReference type="SAM" id="Coils"/>
    </source>
</evidence>
<proteinExistence type="inferred from homology"/>
<dbReference type="STRING" id="105984.A0A427XGH8"/>
<evidence type="ECO:0000256" key="4">
    <source>
        <dbReference type="ARBA" id="ARBA00023128"/>
    </source>
</evidence>